<dbReference type="EMBL" id="CP011509">
    <property type="protein sequence ID" value="AKJ00479.1"/>
    <property type="molecule type" value="Genomic_DNA"/>
</dbReference>
<dbReference type="Proteomes" id="UP000035579">
    <property type="component" value="Chromosome"/>
</dbReference>
<dbReference type="KEGG" id="age:AA314_02105"/>
<evidence type="ECO:0000313" key="2">
    <source>
        <dbReference type="Proteomes" id="UP000035579"/>
    </source>
</evidence>
<evidence type="ECO:0000313" key="1">
    <source>
        <dbReference type="EMBL" id="AKJ00479.1"/>
    </source>
</evidence>
<reference evidence="1 2" key="1">
    <citation type="submission" date="2015-05" db="EMBL/GenBank/DDBJ databases">
        <title>Genome assembly of Archangium gephyra DSM 2261.</title>
        <authorList>
            <person name="Sharma G."/>
            <person name="Subramanian S."/>
        </authorList>
    </citation>
    <scope>NUCLEOTIDE SEQUENCE [LARGE SCALE GENOMIC DNA]</scope>
    <source>
        <strain evidence="1 2">DSM 2261</strain>
    </source>
</reference>
<gene>
    <name evidence="1" type="ORF">AA314_02105</name>
</gene>
<protein>
    <submittedName>
        <fullName evidence="1">Uncharacterized protein</fullName>
    </submittedName>
</protein>
<accession>A0AAC8Q3V0</accession>
<proteinExistence type="predicted"/>
<sequence length="41" mass="4620">MTAWRYWGRMPAPSGAWRLGSGRARRALTRILSSGGTLRCR</sequence>
<name>A0AAC8Q3V0_9BACT</name>
<organism evidence="1 2">
    <name type="scientific">Archangium gephyra</name>
    <dbReference type="NCBI Taxonomy" id="48"/>
    <lineage>
        <taxon>Bacteria</taxon>
        <taxon>Pseudomonadati</taxon>
        <taxon>Myxococcota</taxon>
        <taxon>Myxococcia</taxon>
        <taxon>Myxococcales</taxon>
        <taxon>Cystobacterineae</taxon>
        <taxon>Archangiaceae</taxon>
        <taxon>Archangium</taxon>
    </lineage>
</organism>
<dbReference type="AlphaFoldDB" id="A0AAC8Q3V0"/>